<dbReference type="VEuPathDB" id="VectorBase:GAUT028234"/>
<feature type="region of interest" description="Disordered" evidence="1">
    <location>
        <begin position="304"/>
        <end position="332"/>
    </location>
</feature>
<evidence type="ECO:0000256" key="1">
    <source>
        <dbReference type="SAM" id="MobiDB-lite"/>
    </source>
</evidence>
<feature type="transmembrane region" description="Helical" evidence="2">
    <location>
        <begin position="173"/>
        <end position="192"/>
    </location>
</feature>
<keyword evidence="2" id="KW-0812">Transmembrane</keyword>
<organism evidence="3 4">
    <name type="scientific">Glossina austeni</name>
    <name type="common">Savannah tsetse fly</name>
    <dbReference type="NCBI Taxonomy" id="7395"/>
    <lineage>
        <taxon>Eukaryota</taxon>
        <taxon>Metazoa</taxon>
        <taxon>Ecdysozoa</taxon>
        <taxon>Arthropoda</taxon>
        <taxon>Hexapoda</taxon>
        <taxon>Insecta</taxon>
        <taxon>Pterygota</taxon>
        <taxon>Neoptera</taxon>
        <taxon>Endopterygota</taxon>
        <taxon>Diptera</taxon>
        <taxon>Brachycera</taxon>
        <taxon>Muscomorpha</taxon>
        <taxon>Hippoboscoidea</taxon>
        <taxon>Glossinidae</taxon>
        <taxon>Glossina</taxon>
    </lineage>
</organism>
<dbReference type="AlphaFoldDB" id="A0A1A9V7C4"/>
<feature type="compositionally biased region" description="Polar residues" evidence="1">
    <location>
        <begin position="309"/>
        <end position="318"/>
    </location>
</feature>
<dbReference type="EnsemblMetazoa" id="GAUT028234-RA">
    <property type="protein sequence ID" value="GAUT028234-PA"/>
    <property type="gene ID" value="GAUT028234"/>
</dbReference>
<reference evidence="3" key="1">
    <citation type="submission" date="2020-05" db="UniProtKB">
        <authorList>
            <consortium name="EnsemblMetazoa"/>
        </authorList>
    </citation>
    <scope>IDENTIFICATION</scope>
    <source>
        <strain evidence="3">TTRI</strain>
    </source>
</reference>
<feature type="transmembrane region" description="Helical" evidence="2">
    <location>
        <begin position="204"/>
        <end position="223"/>
    </location>
</feature>
<protein>
    <submittedName>
        <fullName evidence="3">Uncharacterized protein</fullName>
    </submittedName>
</protein>
<sequence>MVNYQVQVGILLVALLGGREVAGLSMWSPETAISSFHIGVFLSGINYYCYAIRLAREENAIEDETVSNKSTIMELERDNEKIAKTNTDYSSNLTANINAVENSIRSSKLENADIDRKENQQLEMEETIGPDGRTLMANSDAATQRKTVRNSKELKRYKKYLLRYLFTTKRFKAMVNYQVQVGILLVALLGGREVAGLSMWSPETAISSFHIGVFLSGINYYCYAIRLAREENAIEDETVSNKSTIMELERDNEKIAKTNTDYSSNLTANINAVENSIRSSKLENADIDRKENQKLEIEETIGPDGRTLMANSDAATQRKTVRNSKELKRYKK</sequence>
<evidence type="ECO:0000313" key="4">
    <source>
        <dbReference type="Proteomes" id="UP000078200"/>
    </source>
</evidence>
<evidence type="ECO:0000256" key="2">
    <source>
        <dbReference type="SAM" id="Phobius"/>
    </source>
</evidence>
<keyword evidence="2" id="KW-0472">Membrane</keyword>
<proteinExistence type="predicted"/>
<name>A0A1A9V7C4_GLOAU</name>
<keyword evidence="2" id="KW-1133">Transmembrane helix</keyword>
<dbReference type="Proteomes" id="UP000078200">
    <property type="component" value="Unassembled WGS sequence"/>
</dbReference>
<accession>A0A1A9V7C4</accession>
<feature type="compositionally biased region" description="Basic and acidic residues" evidence="1">
    <location>
        <begin position="323"/>
        <end position="332"/>
    </location>
</feature>
<keyword evidence="4" id="KW-1185">Reference proteome</keyword>
<evidence type="ECO:0000313" key="3">
    <source>
        <dbReference type="EnsemblMetazoa" id="GAUT028234-PA"/>
    </source>
</evidence>